<dbReference type="SUPFAM" id="SSF89623">
    <property type="entry name" value="Ribose/Galactose isomerase RpiB/AlsB"/>
    <property type="match status" value="1"/>
</dbReference>
<proteinExistence type="inferred from homology"/>
<reference evidence="4 5" key="1">
    <citation type="submission" date="2019-04" db="EMBL/GenBank/DDBJ databases">
        <title>Genome of a novel bacterium Candidatus Jettenia ecosi reconstructed from metagenome of an anammox bioreactor.</title>
        <authorList>
            <person name="Mardanov A.V."/>
            <person name="Beletsky A.V."/>
            <person name="Ravin N.V."/>
            <person name="Botchkova E.A."/>
            <person name="Litti Y.V."/>
            <person name="Nozhevnikova A.N."/>
        </authorList>
    </citation>
    <scope>NUCLEOTIDE SEQUENCE [LARGE SCALE GENOMIC DNA]</scope>
    <source>
        <strain evidence="4">J2</strain>
    </source>
</reference>
<dbReference type="Proteomes" id="UP000319783">
    <property type="component" value="Unassembled WGS sequence"/>
</dbReference>
<dbReference type="EMBL" id="SULG01000193">
    <property type="protein sequence ID" value="TLD39819.1"/>
    <property type="molecule type" value="Genomic_DNA"/>
</dbReference>
<organism evidence="4 5">
    <name type="scientific">Candidatus Jettenia ecosi</name>
    <dbReference type="NCBI Taxonomy" id="2494326"/>
    <lineage>
        <taxon>Bacteria</taxon>
        <taxon>Pseudomonadati</taxon>
        <taxon>Planctomycetota</taxon>
        <taxon>Candidatus Brocadiia</taxon>
        <taxon>Candidatus Brocadiales</taxon>
        <taxon>Candidatus Brocadiaceae</taxon>
        <taxon>Candidatus Jettenia</taxon>
    </lineage>
</organism>
<dbReference type="GO" id="GO:0016861">
    <property type="term" value="F:intramolecular oxidoreductase activity, interconverting aldoses and ketoses"/>
    <property type="evidence" value="ECO:0007669"/>
    <property type="project" value="UniProtKB-ARBA"/>
</dbReference>
<dbReference type="InterPro" id="IPR036569">
    <property type="entry name" value="RpiB_LacA_LacB_sf"/>
</dbReference>
<keyword evidence="2 4" id="KW-0413">Isomerase</keyword>
<dbReference type="PIRSF" id="PIRSF005384">
    <property type="entry name" value="RpiB_LacA_B"/>
    <property type="match status" value="1"/>
</dbReference>
<sequence length="160" mass="18093">MRIVIGADHEGFMLKENLIRYLRELKYEVVDVGTHNTESVDYPDFAEAVGIAIREDRADRGILICCSGVGASVAATKIPGIRAGLCHDTYSAHQGVEHDDMNILVLGACVVGRELVRELVQAFVGAKFTGEERHRRRLEKIRMLEKRYHQHTVHEKQKEL</sequence>
<dbReference type="AlphaFoldDB" id="A0A533Q6S7"/>
<evidence type="ECO:0000256" key="2">
    <source>
        <dbReference type="ARBA" id="ARBA00023235"/>
    </source>
</evidence>
<evidence type="ECO:0000313" key="5">
    <source>
        <dbReference type="Proteomes" id="UP000319783"/>
    </source>
</evidence>
<dbReference type="InterPro" id="IPR051812">
    <property type="entry name" value="SPI_LacAB/RpiB"/>
</dbReference>
<evidence type="ECO:0000256" key="3">
    <source>
        <dbReference type="PIRSR" id="PIRSR005384-1"/>
    </source>
</evidence>
<dbReference type="NCBIfam" id="TIGR00689">
    <property type="entry name" value="rpiB_lacA_lacB"/>
    <property type="match status" value="1"/>
</dbReference>
<dbReference type="Gene3D" id="3.40.1400.10">
    <property type="entry name" value="Sugar-phosphate isomerase, RpiB/LacA/LacB"/>
    <property type="match status" value="1"/>
</dbReference>
<evidence type="ECO:0000313" key="4">
    <source>
        <dbReference type="EMBL" id="TLD39819.1"/>
    </source>
</evidence>
<protein>
    <submittedName>
        <fullName evidence="4">Ribose 5-phosphate isomerase B</fullName>
    </submittedName>
</protein>
<comment type="caution">
    <text evidence="4">The sequence shown here is derived from an EMBL/GenBank/DDBJ whole genome shotgun (WGS) entry which is preliminary data.</text>
</comment>
<dbReference type="NCBIfam" id="NF004051">
    <property type="entry name" value="PRK05571.1"/>
    <property type="match status" value="1"/>
</dbReference>
<dbReference type="PANTHER" id="PTHR43732:SF1">
    <property type="entry name" value="RIBOSE 5-PHOSPHATE ISOMERASE"/>
    <property type="match status" value="1"/>
</dbReference>
<accession>A0A533Q6S7</accession>
<dbReference type="InterPro" id="IPR004785">
    <property type="entry name" value="RpiB"/>
</dbReference>
<dbReference type="PANTHER" id="PTHR43732">
    <property type="entry name" value="RIBOSE 5-PHOSPHATE ISOMERASE-RELATED"/>
    <property type="match status" value="1"/>
</dbReference>
<dbReference type="GO" id="GO:0005975">
    <property type="term" value="P:carbohydrate metabolic process"/>
    <property type="evidence" value="ECO:0007669"/>
    <property type="project" value="InterPro"/>
</dbReference>
<dbReference type="Pfam" id="PF02502">
    <property type="entry name" value="LacAB_rpiB"/>
    <property type="match status" value="1"/>
</dbReference>
<feature type="active site" description="Proton donor" evidence="3">
    <location>
        <position position="98"/>
    </location>
</feature>
<dbReference type="NCBIfam" id="TIGR01120">
    <property type="entry name" value="rpiB"/>
    <property type="match status" value="1"/>
</dbReference>
<name>A0A533Q6S7_9BACT</name>
<evidence type="ECO:0000256" key="1">
    <source>
        <dbReference type="ARBA" id="ARBA00008754"/>
    </source>
</evidence>
<feature type="active site" description="Proton acceptor" evidence="3">
    <location>
        <position position="65"/>
    </location>
</feature>
<dbReference type="InterPro" id="IPR003500">
    <property type="entry name" value="RpiB_LacA_LacB"/>
</dbReference>
<comment type="similarity">
    <text evidence="1">Belongs to the LacAB/RpiB family.</text>
</comment>
<gene>
    <name evidence="4" type="ORF">JETT_3921</name>
</gene>